<comment type="caution">
    <text evidence="1">The sequence shown here is derived from an EMBL/GenBank/DDBJ whole genome shotgun (WGS) entry which is preliminary data.</text>
</comment>
<evidence type="ECO:0000313" key="2">
    <source>
        <dbReference type="Proteomes" id="UP000192532"/>
    </source>
</evidence>
<protein>
    <submittedName>
        <fullName evidence="1">Uncharacterized protein</fullName>
    </submittedName>
</protein>
<dbReference type="Proteomes" id="UP000192532">
    <property type="component" value="Unassembled WGS sequence"/>
</dbReference>
<proteinExistence type="predicted"/>
<accession>A0A1X0WZD5</accession>
<name>A0A1X0WZD5_STROR</name>
<dbReference type="RefSeq" id="WP_084868188.1">
    <property type="nucleotide sequence ID" value="NZ_LNVH01000004.1"/>
</dbReference>
<sequence length="64" mass="7495">MGRNNREYALYDGERFITCGTIKQICQETGLKKGTLSFYKSQKYRDILKNPDEGMILIEIEEDE</sequence>
<gene>
    <name evidence="1" type="ORF">ATE37_01845</name>
</gene>
<organism evidence="1 2">
    <name type="scientific">Streptococcus oralis subsp. tigurinus</name>
    <dbReference type="NCBI Taxonomy" id="1077464"/>
    <lineage>
        <taxon>Bacteria</taxon>
        <taxon>Bacillati</taxon>
        <taxon>Bacillota</taxon>
        <taxon>Bacilli</taxon>
        <taxon>Lactobacillales</taxon>
        <taxon>Streptococcaceae</taxon>
        <taxon>Streptococcus</taxon>
    </lineage>
</organism>
<dbReference type="EMBL" id="LNVH01000004">
    <property type="protein sequence ID" value="ORJ32084.1"/>
    <property type="molecule type" value="Genomic_DNA"/>
</dbReference>
<dbReference type="AlphaFoldDB" id="A0A1X0WZD5"/>
<evidence type="ECO:0000313" key="1">
    <source>
        <dbReference type="EMBL" id="ORJ32084.1"/>
    </source>
</evidence>
<reference evidence="1 2" key="1">
    <citation type="journal article" date="2016" name="PLoS ONE">
        <title>Comparative Genomics Analysis of Streptococcus tigurinus Strains Identifies Genetic Elements Specifically and Uniquely Present in Highly Virulent Strains.</title>
        <authorList>
            <person name="Diene S.M."/>
            <person name="Francois P."/>
            <person name="Zbinden A."/>
            <person name="Entenza J.M."/>
            <person name="Resch G."/>
        </authorList>
    </citation>
    <scope>NUCLEOTIDE SEQUENCE [LARGE SCALE GENOMIC DNA]</scope>
    <source>
        <strain evidence="1 2">859</strain>
    </source>
</reference>